<dbReference type="Proteomes" id="UP000837857">
    <property type="component" value="Chromosome 9"/>
</dbReference>
<gene>
    <name evidence="2" type="ORF">IPOD504_LOCUS17183</name>
</gene>
<dbReference type="PANTHER" id="PTHR34761">
    <property type="entry name" value="NUCLEOLUS AND NEURAL PROGENITOR PROTEIN"/>
    <property type="match status" value="1"/>
</dbReference>
<reference evidence="2" key="1">
    <citation type="submission" date="2022-03" db="EMBL/GenBank/DDBJ databases">
        <authorList>
            <person name="Martin H S."/>
        </authorList>
    </citation>
    <scope>NUCLEOTIDE SEQUENCE</scope>
</reference>
<dbReference type="PANTHER" id="PTHR34761:SF1">
    <property type="entry name" value="NUCLEOLUS AND NEURAL PROGENITOR PROTEIN"/>
    <property type="match status" value="1"/>
</dbReference>
<organism evidence="2 3">
    <name type="scientific">Iphiclides podalirius</name>
    <name type="common">scarce swallowtail</name>
    <dbReference type="NCBI Taxonomy" id="110791"/>
    <lineage>
        <taxon>Eukaryota</taxon>
        <taxon>Metazoa</taxon>
        <taxon>Ecdysozoa</taxon>
        <taxon>Arthropoda</taxon>
        <taxon>Hexapoda</taxon>
        <taxon>Insecta</taxon>
        <taxon>Pterygota</taxon>
        <taxon>Neoptera</taxon>
        <taxon>Endopterygota</taxon>
        <taxon>Lepidoptera</taxon>
        <taxon>Glossata</taxon>
        <taxon>Ditrysia</taxon>
        <taxon>Papilionoidea</taxon>
        <taxon>Papilionidae</taxon>
        <taxon>Papilioninae</taxon>
        <taxon>Iphiclides</taxon>
    </lineage>
</organism>
<accession>A0ABN8J8L0</accession>
<evidence type="ECO:0000313" key="2">
    <source>
        <dbReference type="EMBL" id="CAH2076210.1"/>
    </source>
</evidence>
<feature type="domain" description="Nucleolus and neural progenitor protein-like N-terminal" evidence="1">
    <location>
        <begin position="5"/>
        <end position="87"/>
    </location>
</feature>
<dbReference type="EMBL" id="OW152821">
    <property type="protein sequence ID" value="CAH2076210.1"/>
    <property type="molecule type" value="Genomic_DNA"/>
</dbReference>
<keyword evidence="3" id="KW-1185">Reference proteome</keyword>
<dbReference type="Pfam" id="PF14780">
    <property type="entry name" value="NEPRO_N"/>
    <property type="match status" value="1"/>
</dbReference>
<dbReference type="InterPro" id="IPR052835">
    <property type="entry name" value="Nepro"/>
</dbReference>
<proteinExistence type="predicted"/>
<protein>
    <recommendedName>
        <fullName evidence="1">Nucleolus and neural progenitor protein-like N-terminal domain-containing protein</fullName>
    </recommendedName>
</protein>
<name>A0ABN8J8L0_9NEOP</name>
<dbReference type="InterPro" id="IPR027951">
    <property type="entry name" value="Nepro_N"/>
</dbReference>
<evidence type="ECO:0000313" key="3">
    <source>
        <dbReference type="Proteomes" id="UP000837857"/>
    </source>
</evidence>
<feature type="non-terminal residue" evidence="2">
    <location>
        <position position="205"/>
    </location>
</feature>
<sequence>MIEPWNDRNLLPPPVHTYHCLESIDTRNLQRTCRNAINVLSKQSPLHKEGAILSRFLYKYDKKFRNDIGYRIFKKVNTALRRYLTMQPFREKLKTKGLPFLPNGYDIPSNLEEWLDLKNQENFGRFQWSRKNVVKVDPNLIEQTDGDTVDSLIMYINEVNAEDDQLDIKPQPNLEIIEIEPEINLAQKHVDKGKKTLDMNRVQIL</sequence>
<evidence type="ECO:0000259" key="1">
    <source>
        <dbReference type="Pfam" id="PF14780"/>
    </source>
</evidence>